<evidence type="ECO:0000256" key="7">
    <source>
        <dbReference type="SAM" id="MobiDB-lite"/>
    </source>
</evidence>
<dbReference type="Pfam" id="PF05090">
    <property type="entry name" value="HTTM"/>
    <property type="match status" value="1"/>
</dbReference>
<dbReference type="InterPro" id="IPR007782">
    <property type="entry name" value="VKG_COase"/>
</dbReference>
<feature type="transmembrane region" description="Helical" evidence="8">
    <location>
        <begin position="197"/>
        <end position="215"/>
    </location>
</feature>
<dbReference type="Pfam" id="PF22777">
    <property type="entry name" value="VKGC_lumenal_dom"/>
    <property type="match status" value="1"/>
</dbReference>
<feature type="transmembrane region" description="Helical" evidence="8">
    <location>
        <begin position="113"/>
        <end position="145"/>
    </location>
</feature>
<dbReference type="InterPro" id="IPR011020">
    <property type="entry name" value="HTTM-like"/>
</dbReference>
<dbReference type="GO" id="GO:0012505">
    <property type="term" value="C:endomembrane system"/>
    <property type="evidence" value="ECO:0007669"/>
    <property type="project" value="UniProtKB-SubCell"/>
</dbReference>
<evidence type="ECO:0000256" key="4">
    <source>
        <dbReference type="ARBA" id="ARBA00023136"/>
    </source>
</evidence>
<feature type="transmembrane region" description="Helical" evidence="8">
    <location>
        <begin position="287"/>
        <end position="306"/>
    </location>
</feature>
<dbReference type="PANTHER" id="PTHR12639">
    <property type="entry name" value="VITAMIN K-DEPENDENT GAMMA-CARBOXYLASE"/>
    <property type="match status" value="1"/>
</dbReference>
<keyword evidence="4 8" id="KW-0472">Membrane</keyword>
<dbReference type="InterPro" id="IPR053935">
    <property type="entry name" value="VKGC_lumenal_dom"/>
</dbReference>
<comment type="subcellular location">
    <subcellularLocation>
        <location evidence="1">Endomembrane system</location>
        <topology evidence="1">Multi-pass membrane protein</topology>
    </subcellularLocation>
</comment>
<dbReference type="SMART" id="SM00752">
    <property type="entry name" value="HTTM"/>
    <property type="match status" value="1"/>
</dbReference>
<keyword evidence="3 8" id="KW-1133">Transmembrane helix</keyword>
<gene>
    <name evidence="10" type="ORF">TSPGSL018_6440</name>
</gene>
<dbReference type="GO" id="GO:0019842">
    <property type="term" value="F:vitamin binding"/>
    <property type="evidence" value="ECO:0007669"/>
    <property type="project" value="TreeGrafter"/>
</dbReference>
<dbReference type="PANTHER" id="PTHR12639:SF7">
    <property type="entry name" value="HTTM DOMAIN-CONTAINING PROTEIN"/>
    <property type="match status" value="1"/>
</dbReference>
<keyword evidence="6" id="KW-0456">Lyase</keyword>
<dbReference type="EMBL" id="GBEZ01002988">
    <property type="protein sequence ID" value="JAC82112.1"/>
    <property type="molecule type" value="Transcribed_RNA"/>
</dbReference>
<feature type="transmembrane region" description="Helical" evidence="8">
    <location>
        <begin position="244"/>
        <end position="266"/>
    </location>
</feature>
<evidence type="ECO:0000256" key="1">
    <source>
        <dbReference type="ARBA" id="ARBA00004127"/>
    </source>
</evidence>
<reference evidence="10" key="1">
    <citation type="submission" date="2014-05" db="EMBL/GenBank/DDBJ databases">
        <title>The transcriptome of the halophilic microalga Tetraselmis sp. GSL018 isolated from the Great Salt Lake, Utah.</title>
        <authorList>
            <person name="Jinkerson R.E."/>
            <person name="D'Adamo S."/>
            <person name="Posewitz M.C."/>
        </authorList>
    </citation>
    <scope>NUCLEOTIDE SEQUENCE</scope>
    <source>
        <strain evidence="10">GSL018</strain>
    </source>
</reference>
<evidence type="ECO:0000256" key="2">
    <source>
        <dbReference type="ARBA" id="ARBA00022692"/>
    </source>
</evidence>
<feature type="domain" description="HTTM-like" evidence="9">
    <location>
        <begin position="55"/>
        <end position="310"/>
    </location>
</feature>
<name>A0A061SAH3_9CHLO</name>
<feature type="transmembrane region" description="Helical" evidence="8">
    <location>
        <begin position="360"/>
        <end position="378"/>
    </location>
</feature>
<protein>
    <submittedName>
        <fullName evidence="10">Vitamin k-dependent gamma-carboxylase</fullName>
    </submittedName>
</protein>
<dbReference type="InterPro" id="IPR053934">
    <property type="entry name" value="HTTM_dom"/>
</dbReference>
<proteinExistence type="predicted"/>
<dbReference type="GO" id="GO:0008488">
    <property type="term" value="F:gamma-glutamyl carboxylase activity"/>
    <property type="evidence" value="ECO:0007669"/>
    <property type="project" value="InterPro"/>
</dbReference>
<keyword evidence="2 8" id="KW-0812">Transmembrane</keyword>
<evidence type="ECO:0000259" key="9">
    <source>
        <dbReference type="SMART" id="SM00752"/>
    </source>
</evidence>
<organism evidence="10">
    <name type="scientific">Tetraselmis sp. GSL018</name>
    <dbReference type="NCBI Taxonomy" id="582737"/>
    <lineage>
        <taxon>Eukaryota</taxon>
        <taxon>Viridiplantae</taxon>
        <taxon>Chlorophyta</taxon>
        <taxon>core chlorophytes</taxon>
        <taxon>Chlorodendrophyceae</taxon>
        <taxon>Chlorodendrales</taxon>
        <taxon>Chlorodendraceae</taxon>
        <taxon>Tetraselmis</taxon>
    </lineage>
</organism>
<evidence type="ECO:0000313" key="10">
    <source>
        <dbReference type="EMBL" id="JAC82112.1"/>
    </source>
</evidence>
<evidence type="ECO:0000256" key="5">
    <source>
        <dbReference type="ARBA" id="ARBA00023157"/>
    </source>
</evidence>
<keyword evidence="5" id="KW-1015">Disulfide bond</keyword>
<evidence type="ECO:0000256" key="6">
    <source>
        <dbReference type="ARBA" id="ARBA00023239"/>
    </source>
</evidence>
<feature type="region of interest" description="Disordered" evidence="7">
    <location>
        <begin position="1"/>
        <end position="39"/>
    </location>
</feature>
<accession>A0A061SAH3</accession>
<dbReference type="AlphaFoldDB" id="A0A061SAH3"/>
<feature type="transmembrane region" description="Helical" evidence="8">
    <location>
        <begin position="157"/>
        <end position="176"/>
    </location>
</feature>
<sequence>MESSGYPRLPRSSPAHLTSPRKIITETVKSPPPPPARHSSQRLTALLQSYVAWLEVPVHSSTIAVFRMLYALCVLAQLAKWQDMFVEFHASYVVLPYPGMGWVRPLSVRGGSVLLGTCAAAAVLQLVGLATAAATPVMWLTFAWLFHICESNHNNHYLLMCHVLFVGSFIGWGRWMSLDQAILARLGRRRDPRVPRWHLLAMRLLFSIPYLYGAFAKMNHDWLFRAQPLIMWFEPRGGLYSNPLFPWFIAWSGMLFDLVIAFLLFYRKTRYIIAFPAAVFFNTCNKIMFNIGVFPLMMIASLILFLEPHHPAQLVAHILRRKAYGLPDRSEDGSLDGDSDKLNKPRAHERRFGPLTARQWWTAIFFTSFCTFHALFPLRHFVLYRSNPSWTEEGHFGAWHMKLRSKRGSTVLIIEEMNGMKHMLAPAEDNFVNNAQKRKLEDKPHVLLLYVGRLKMVFEAASRPLKSVKVMSCFALNSRPSRQLYIPTANLLDYVGKYELIGVTGVGKWIYADGEGPLCKPQDLRIYNPTEARKTFDEIHTQAGVFSSYGSVTHRKEVTRRVADGVFEEAYLWPMFE</sequence>
<evidence type="ECO:0000256" key="3">
    <source>
        <dbReference type="ARBA" id="ARBA00022989"/>
    </source>
</evidence>
<evidence type="ECO:0000256" key="8">
    <source>
        <dbReference type="SAM" id="Phobius"/>
    </source>
</evidence>